<dbReference type="Gene3D" id="3.50.50.60">
    <property type="entry name" value="FAD/NAD(P)-binding domain"/>
    <property type="match status" value="1"/>
</dbReference>
<dbReference type="PANTHER" id="PTHR13847:SF281">
    <property type="entry name" value="FAD DEPENDENT OXIDOREDUCTASE DOMAIN-CONTAINING PROTEIN"/>
    <property type="match status" value="1"/>
</dbReference>
<dbReference type="GO" id="GO:0016491">
    <property type="term" value="F:oxidoreductase activity"/>
    <property type="evidence" value="ECO:0007669"/>
    <property type="project" value="UniProtKB-KW"/>
</dbReference>
<accession>A0A5C0B0S5</accession>
<dbReference type="Pfam" id="PF01266">
    <property type="entry name" value="DAO"/>
    <property type="match status" value="1"/>
</dbReference>
<dbReference type="Proteomes" id="UP000325161">
    <property type="component" value="Chromosome"/>
</dbReference>
<dbReference type="RefSeq" id="WP_148817577.1">
    <property type="nucleotide sequence ID" value="NZ_CP043046.1"/>
</dbReference>
<dbReference type="GO" id="GO:0005737">
    <property type="term" value="C:cytoplasm"/>
    <property type="evidence" value="ECO:0007669"/>
    <property type="project" value="TreeGrafter"/>
</dbReference>
<reference evidence="3 4" key="1">
    <citation type="submission" date="2019-08" db="EMBL/GenBank/DDBJ databases">
        <title>Amphibian skin-associated Pigmentiphaga: genome sequence and occurrence across geography and hosts.</title>
        <authorList>
            <person name="Bletz M.C."/>
            <person name="Bunk B."/>
            <person name="Sproeer C."/>
            <person name="Biwer P."/>
            <person name="Reiter S."/>
            <person name="Rabemananjara F.C.E."/>
            <person name="Schulz S."/>
            <person name="Overmann J."/>
            <person name="Vences M."/>
        </authorList>
    </citation>
    <scope>NUCLEOTIDE SEQUENCE [LARGE SCALE GENOMIC DNA]</scope>
    <source>
        <strain evidence="3 4">Mada1488</strain>
    </source>
</reference>
<dbReference type="OrthoDB" id="9342835at2"/>
<evidence type="ECO:0000313" key="3">
    <source>
        <dbReference type="EMBL" id="QEI08218.1"/>
    </source>
</evidence>
<evidence type="ECO:0000313" key="4">
    <source>
        <dbReference type="Proteomes" id="UP000325161"/>
    </source>
</evidence>
<dbReference type="Gene3D" id="3.30.9.10">
    <property type="entry name" value="D-Amino Acid Oxidase, subunit A, domain 2"/>
    <property type="match status" value="1"/>
</dbReference>
<gene>
    <name evidence="3" type="ORF">FXN63_22020</name>
</gene>
<keyword evidence="4" id="KW-1185">Reference proteome</keyword>
<protein>
    <submittedName>
        <fullName evidence="3">FAD-binding oxidoreductase</fullName>
    </submittedName>
</protein>
<proteinExistence type="predicted"/>
<dbReference type="InterPro" id="IPR006076">
    <property type="entry name" value="FAD-dep_OxRdtase"/>
</dbReference>
<dbReference type="EMBL" id="CP043046">
    <property type="protein sequence ID" value="QEI08218.1"/>
    <property type="molecule type" value="Genomic_DNA"/>
</dbReference>
<name>A0A5C0B0S5_9BURK</name>
<dbReference type="PANTHER" id="PTHR13847">
    <property type="entry name" value="SARCOSINE DEHYDROGENASE-RELATED"/>
    <property type="match status" value="1"/>
</dbReference>
<organism evidence="3 4">
    <name type="scientific">Pigmentiphaga aceris</name>
    <dbReference type="NCBI Taxonomy" id="1940612"/>
    <lineage>
        <taxon>Bacteria</taxon>
        <taxon>Pseudomonadati</taxon>
        <taxon>Pseudomonadota</taxon>
        <taxon>Betaproteobacteria</taxon>
        <taxon>Burkholderiales</taxon>
        <taxon>Alcaligenaceae</taxon>
        <taxon>Pigmentiphaga</taxon>
    </lineage>
</organism>
<feature type="domain" description="FAD dependent oxidoreductase" evidence="2">
    <location>
        <begin position="27"/>
        <end position="381"/>
    </location>
</feature>
<evidence type="ECO:0000259" key="2">
    <source>
        <dbReference type="Pfam" id="PF01266"/>
    </source>
</evidence>
<dbReference type="AlphaFoldDB" id="A0A5C0B0S5"/>
<keyword evidence="1" id="KW-0560">Oxidoreductase</keyword>
<dbReference type="SUPFAM" id="SSF51905">
    <property type="entry name" value="FAD/NAD(P)-binding domain"/>
    <property type="match status" value="1"/>
</dbReference>
<evidence type="ECO:0000256" key="1">
    <source>
        <dbReference type="ARBA" id="ARBA00023002"/>
    </source>
</evidence>
<dbReference type="InterPro" id="IPR036188">
    <property type="entry name" value="FAD/NAD-bd_sf"/>
</dbReference>
<dbReference type="KEGG" id="pacr:FXN63_22020"/>
<sequence length="424" mass="46478">MKLAPYWLDTVPGFTDGAKGELPKRADVVVIGAGFTGLSAARSLAKAGVDVVVLEADRIIGEASGRNGGHCSPGTSQGFADLIAKYGLETAKRYTQAYDDAVEFVAQIVAEEQINCDFVRCGKLKLASKAKHFPGLVRNHDAMRQHLGSPVQLLSASDVRRELDSDAFHGGMLDSRAAQMHMGKFGTGLAMSAARHGARIYEHTAVTALNRLGGDRHRVTTARGEIEADRVLLATGRSDHGPFDWWQRRIVPVGSFVIVTEPIPELLDHVLPQRRNYVTSLNFGNYFRTTQDHRLVWGGRARFARSNPASDMKSGKVLKESLGQLLPAMRNVQIDYCWGGLVEATADRLPGAGQHEGLYYALAYSGHGTQMSVFLGDLMADVVRGVNRMNPWARDSWPAVPGYAGRSWFLPLAGLYFRFKDAFY</sequence>